<feature type="transmembrane region" description="Helical" evidence="10">
    <location>
        <begin position="20"/>
        <end position="42"/>
    </location>
</feature>
<dbReference type="OrthoDB" id="9804645at2"/>
<dbReference type="Proteomes" id="UP000050378">
    <property type="component" value="Unassembled WGS sequence"/>
</dbReference>
<evidence type="ECO:0000259" key="11">
    <source>
        <dbReference type="PROSITE" id="PS50109"/>
    </source>
</evidence>
<dbReference type="SMART" id="SM00387">
    <property type="entry name" value="HATPase_c"/>
    <property type="match status" value="1"/>
</dbReference>
<dbReference type="SMART" id="SM00388">
    <property type="entry name" value="HisKA"/>
    <property type="match status" value="1"/>
</dbReference>
<dbReference type="InterPro" id="IPR003660">
    <property type="entry name" value="HAMP_dom"/>
</dbReference>
<dbReference type="InterPro" id="IPR050351">
    <property type="entry name" value="BphY/WalK/GraS-like"/>
</dbReference>
<comment type="catalytic activity">
    <reaction evidence="1">
        <text>ATP + protein L-histidine = ADP + protein N-phospho-L-histidine.</text>
        <dbReference type="EC" id="2.7.13.3"/>
    </reaction>
</comment>
<dbReference type="InterPro" id="IPR003594">
    <property type="entry name" value="HATPase_dom"/>
</dbReference>
<keyword evidence="6" id="KW-0547">Nucleotide-binding</keyword>
<dbReference type="InterPro" id="IPR036097">
    <property type="entry name" value="HisK_dim/P_sf"/>
</dbReference>
<dbReference type="PANTHER" id="PTHR42878:SF7">
    <property type="entry name" value="SENSOR HISTIDINE KINASE GLRK"/>
    <property type="match status" value="1"/>
</dbReference>
<feature type="domain" description="Histidine kinase" evidence="11">
    <location>
        <begin position="263"/>
        <end position="480"/>
    </location>
</feature>
<dbReference type="STRING" id="570156.AOG27_01210"/>
<dbReference type="CDD" id="cd00082">
    <property type="entry name" value="HisKA"/>
    <property type="match status" value="1"/>
</dbReference>
<dbReference type="AlphaFoldDB" id="A0A0P7DVB1"/>
<dbReference type="GO" id="GO:0000156">
    <property type="term" value="F:phosphorelay response regulator activity"/>
    <property type="evidence" value="ECO:0007669"/>
    <property type="project" value="TreeGrafter"/>
</dbReference>
<dbReference type="PROSITE" id="PS50109">
    <property type="entry name" value="HIS_KIN"/>
    <property type="match status" value="1"/>
</dbReference>
<keyword evidence="10" id="KW-0472">Membrane</keyword>
<keyword evidence="10" id="KW-0812">Transmembrane</keyword>
<keyword evidence="9" id="KW-0902">Two-component regulatory system</keyword>
<evidence type="ECO:0000256" key="6">
    <source>
        <dbReference type="ARBA" id="ARBA00022741"/>
    </source>
</evidence>
<evidence type="ECO:0000256" key="3">
    <source>
        <dbReference type="ARBA" id="ARBA00012438"/>
    </source>
</evidence>
<comment type="subcellular location">
    <subcellularLocation>
        <location evidence="2">Membrane</location>
    </subcellularLocation>
</comment>
<accession>A0A0P7DVB1</accession>
<gene>
    <name evidence="13" type="ORF">AOG27_01210</name>
</gene>
<comment type="caution">
    <text evidence="13">The sequence shown here is derived from an EMBL/GenBank/DDBJ whole genome shotgun (WGS) entry which is preliminary data.</text>
</comment>
<dbReference type="GO" id="GO:0016020">
    <property type="term" value="C:membrane"/>
    <property type="evidence" value="ECO:0007669"/>
    <property type="project" value="UniProtKB-SubCell"/>
</dbReference>
<protein>
    <recommendedName>
        <fullName evidence="3">histidine kinase</fullName>
        <ecNumber evidence="3">2.7.13.3</ecNumber>
    </recommendedName>
</protein>
<evidence type="ECO:0000313" key="14">
    <source>
        <dbReference type="Proteomes" id="UP000050378"/>
    </source>
</evidence>
<keyword evidence="4" id="KW-0597">Phosphoprotein</keyword>
<dbReference type="Pfam" id="PF00512">
    <property type="entry name" value="HisKA"/>
    <property type="match status" value="1"/>
</dbReference>
<evidence type="ECO:0000256" key="10">
    <source>
        <dbReference type="SAM" id="Phobius"/>
    </source>
</evidence>
<evidence type="ECO:0000256" key="9">
    <source>
        <dbReference type="ARBA" id="ARBA00023012"/>
    </source>
</evidence>
<dbReference type="GO" id="GO:0005524">
    <property type="term" value="F:ATP binding"/>
    <property type="evidence" value="ECO:0007669"/>
    <property type="project" value="UniProtKB-KW"/>
</dbReference>
<dbReference type="GO" id="GO:0030295">
    <property type="term" value="F:protein kinase activator activity"/>
    <property type="evidence" value="ECO:0007669"/>
    <property type="project" value="TreeGrafter"/>
</dbReference>
<dbReference type="PROSITE" id="PS50885">
    <property type="entry name" value="HAMP"/>
    <property type="match status" value="1"/>
</dbReference>
<dbReference type="Pfam" id="PF02518">
    <property type="entry name" value="HATPase_c"/>
    <property type="match status" value="1"/>
</dbReference>
<evidence type="ECO:0000256" key="5">
    <source>
        <dbReference type="ARBA" id="ARBA00022679"/>
    </source>
</evidence>
<feature type="domain" description="HAMP" evidence="12">
    <location>
        <begin position="203"/>
        <end position="255"/>
    </location>
</feature>
<evidence type="ECO:0000256" key="1">
    <source>
        <dbReference type="ARBA" id="ARBA00000085"/>
    </source>
</evidence>
<keyword evidence="7 13" id="KW-0418">Kinase</keyword>
<dbReference type="SUPFAM" id="SSF47384">
    <property type="entry name" value="Homodimeric domain of signal transducing histidine kinase"/>
    <property type="match status" value="1"/>
</dbReference>
<dbReference type="InterPro" id="IPR003661">
    <property type="entry name" value="HisK_dim/P_dom"/>
</dbReference>
<evidence type="ECO:0000259" key="12">
    <source>
        <dbReference type="PROSITE" id="PS50885"/>
    </source>
</evidence>
<dbReference type="SUPFAM" id="SSF55874">
    <property type="entry name" value="ATPase domain of HSP90 chaperone/DNA topoisomerase II/histidine kinase"/>
    <property type="match status" value="1"/>
</dbReference>
<dbReference type="PANTHER" id="PTHR42878">
    <property type="entry name" value="TWO-COMPONENT HISTIDINE KINASE"/>
    <property type="match status" value="1"/>
</dbReference>
<sequence>MQNTVAVKIKQLLNWRPSLIGQFVCSILLSLLPLSLVVILFLNALNKQLAVTQEIVGDNYEITKAFNNLKQDLNSLERATRQNWVLKSESLDSLIANKWQSSLQSVDELIFLSPTADYVSQWRQLAEVLQFAHQHLLVEQKQDGELFAPASKLISEQTNWLKEQNELRITKNQQQLKALQASFINWLVALIPLTLLVGGGFLWRISGRLRELTHVIDKLGQGHWQQKIQVRGSSELVELGNKLEWVQAQLHMLEQQKDTFLRHVTHELKTPLASMVEGTDLLADEIVGPINSEQQAVLELITQSMVRLRAMIESLLSYNAIRTSKQSLSELNFNLMMNKIERHFEHRLSARDLSIVWVNELPNKALFISIELLEMVLIQLTSNALKFSPEHESVTIKASLKQGQLILSVSDLGIGIEDTEKAAVFGAFYQGKNAKQHTEMGSGLGLTIVKETVEQLNGKLSITDNEPQGCVFTAILPIQLTQGVN</sequence>
<dbReference type="Gene3D" id="3.30.565.10">
    <property type="entry name" value="Histidine kinase-like ATPase, C-terminal domain"/>
    <property type="match status" value="1"/>
</dbReference>
<dbReference type="InterPro" id="IPR004358">
    <property type="entry name" value="Sig_transdc_His_kin-like_C"/>
</dbReference>
<keyword evidence="8" id="KW-0067">ATP-binding</keyword>
<evidence type="ECO:0000313" key="13">
    <source>
        <dbReference type="EMBL" id="KPM85438.1"/>
    </source>
</evidence>
<feature type="transmembrane region" description="Helical" evidence="10">
    <location>
        <begin position="183"/>
        <end position="203"/>
    </location>
</feature>
<dbReference type="InterPro" id="IPR005467">
    <property type="entry name" value="His_kinase_dom"/>
</dbReference>
<dbReference type="PRINTS" id="PR00344">
    <property type="entry name" value="BCTRLSENSOR"/>
</dbReference>
<dbReference type="EMBL" id="LJTC01000001">
    <property type="protein sequence ID" value="KPM85438.1"/>
    <property type="molecule type" value="Genomic_DNA"/>
</dbReference>
<dbReference type="Gene3D" id="1.10.287.130">
    <property type="match status" value="1"/>
</dbReference>
<dbReference type="GO" id="GO:0000155">
    <property type="term" value="F:phosphorelay sensor kinase activity"/>
    <property type="evidence" value="ECO:0007669"/>
    <property type="project" value="InterPro"/>
</dbReference>
<dbReference type="PATRIC" id="fig|570156.3.peg.242"/>
<dbReference type="Pfam" id="PF00672">
    <property type="entry name" value="HAMP"/>
    <property type="match status" value="1"/>
</dbReference>
<dbReference type="Gene3D" id="6.10.340.10">
    <property type="match status" value="1"/>
</dbReference>
<dbReference type="InterPro" id="IPR036890">
    <property type="entry name" value="HATPase_C_sf"/>
</dbReference>
<evidence type="ECO:0000256" key="7">
    <source>
        <dbReference type="ARBA" id="ARBA00022777"/>
    </source>
</evidence>
<keyword evidence="10" id="KW-1133">Transmembrane helix</keyword>
<dbReference type="RefSeq" id="WP_054551191.1">
    <property type="nucleotide sequence ID" value="NZ_LJTC01000001.1"/>
</dbReference>
<name>A0A0P7DVB1_9GAMM</name>
<proteinExistence type="predicted"/>
<evidence type="ECO:0000256" key="8">
    <source>
        <dbReference type="ARBA" id="ARBA00022840"/>
    </source>
</evidence>
<evidence type="ECO:0000256" key="2">
    <source>
        <dbReference type="ARBA" id="ARBA00004370"/>
    </source>
</evidence>
<dbReference type="GO" id="GO:0007234">
    <property type="term" value="P:osmosensory signaling via phosphorelay pathway"/>
    <property type="evidence" value="ECO:0007669"/>
    <property type="project" value="TreeGrafter"/>
</dbReference>
<evidence type="ECO:0000256" key="4">
    <source>
        <dbReference type="ARBA" id="ARBA00022553"/>
    </source>
</evidence>
<dbReference type="EC" id="2.7.13.3" evidence="3"/>
<reference evidence="13 14" key="1">
    <citation type="submission" date="2015-09" db="EMBL/GenBank/DDBJ databases">
        <title>Draft Genome Sequence of Pseudoalteromonas lipolytica UCD-48B.</title>
        <authorList>
            <person name="Krusor M."/>
            <person name="Coil D.A."/>
            <person name="Lang J.M."/>
            <person name="Eisen J.A."/>
            <person name="Alexiev A."/>
        </authorList>
    </citation>
    <scope>NUCLEOTIDE SEQUENCE [LARGE SCALE GENOMIC DNA]</scope>
    <source>
        <strain evidence="13 14">UCD-48B</strain>
    </source>
</reference>
<organism evidence="13 14">
    <name type="scientific">Pseudoalteromonas lipolytica</name>
    <dbReference type="NCBI Taxonomy" id="570156"/>
    <lineage>
        <taxon>Bacteria</taxon>
        <taxon>Pseudomonadati</taxon>
        <taxon>Pseudomonadota</taxon>
        <taxon>Gammaproteobacteria</taxon>
        <taxon>Alteromonadales</taxon>
        <taxon>Pseudoalteromonadaceae</taxon>
        <taxon>Pseudoalteromonas</taxon>
    </lineage>
</organism>
<keyword evidence="5" id="KW-0808">Transferase</keyword>